<sequence length="288" mass="32603">MTDAQPNLHRRRLGLELRSLRKAAGMSLAEAAERLDLPGAPSLSRIENGKQRVAPTSVLAFFEVYGLNDEDRRQSIRELAKLANTGRRSNLFNDYRSAIRERFADYLQLEELALRSETFTSIVPGLLQTEAYARAIVEGGREWHHQREIDNFVQLRLARQKLLAREQPLQLWCVLDEAALMRRVGGAATMRAQLQHLLAVSEEHKHVDVQVLPFAQGAHAGTDGAFHLLYFAAGPPVAVVEPMTTSLYLEEDSHLARYESGFDHLRSESLDVRASRDHIRKVIKENYS</sequence>
<dbReference type="Gene3D" id="1.10.260.40">
    <property type="entry name" value="lambda repressor-like DNA-binding domains"/>
    <property type="match status" value="1"/>
</dbReference>
<dbReference type="Proteomes" id="UP001577267">
    <property type="component" value="Unassembled WGS sequence"/>
</dbReference>
<keyword evidence="3" id="KW-1185">Reference proteome</keyword>
<evidence type="ECO:0000313" key="2">
    <source>
        <dbReference type="EMBL" id="MFB4195218.1"/>
    </source>
</evidence>
<feature type="domain" description="HTH cro/C1-type" evidence="1">
    <location>
        <begin position="17"/>
        <end position="72"/>
    </location>
</feature>
<dbReference type="SUPFAM" id="SSF47413">
    <property type="entry name" value="lambda repressor-like DNA-binding domains"/>
    <property type="match status" value="1"/>
</dbReference>
<organism evidence="2 3">
    <name type="scientific">Streptomyces carpaticus</name>
    <dbReference type="NCBI Taxonomy" id="285558"/>
    <lineage>
        <taxon>Bacteria</taxon>
        <taxon>Bacillati</taxon>
        <taxon>Actinomycetota</taxon>
        <taxon>Actinomycetes</taxon>
        <taxon>Kitasatosporales</taxon>
        <taxon>Streptomycetaceae</taxon>
        <taxon>Streptomyces</taxon>
    </lineage>
</organism>
<dbReference type="PROSITE" id="PS50943">
    <property type="entry name" value="HTH_CROC1"/>
    <property type="match status" value="1"/>
</dbReference>
<dbReference type="EMBL" id="JBHGBT010000009">
    <property type="protein sequence ID" value="MFB4195218.1"/>
    <property type="molecule type" value="Genomic_DNA"/>
</dbReference>
<evidence type="ECO:0000313" key="3">
    <source>
        <dbReference type="Proteomes" id="UP001577267"/>
    </source>
</evidence>
<comment type="caution">
    <text evidence="2">The sequence shown here is derived from an EMBL/GenBank/DDBJ whole genome shotgun (WGS) entry which is preliminary data.</text>
</comment>
<name>A0ABV4ZMM3_9ACTN</name>
<accession>A0ABV4ZMM3</accession>
<dbReference type="InterPro" id="IPR001387">
    <property type="entry name" value="Cro/C1-type_HTH"/>
</dbReference>
<gene>
    <name evidence="2" type="ORF">ACE11A_12745</name>
</gene>
<reference evidence="2 3" key="1">
    <citation type="submission" date="2024-09" db="EMBL/GenBank/DDBJ databases">
        <title>Draft genome sequence of multifaceted antimicrobials producing Streptomyces sp. strain FH1.</title>
        <authorList>
            <person name="Hassan F."/>
            <person name="Ali H."/>
            <person name="Hassan N."/>
            <person name="Nawaz A."/>
        </authorList>
    </citation>
    <scope>NUCLEOTIDE SEQUENCE [LARGE SCALE GENOMIC DNA]</scope>
    <source>
        <strain evidence="2 3">FH1</strain>
    </source>
</reference>
<dbReference type="Pfam" id="PF13560">
    <property type="entry name" value="HTH_31"/>
    <property type="match status" value="1"/>
</dbReference>
<dbReference type="SMART" id="SM00530">
    <property type="entry name" value="HTH_XRE"/>
    <property type="match status" value="1"/>
</dbReference>
<proteinExistence type="predicted"/>
<dbReference type="InterPro" id="IPR043917">
    <property type="entry name" value="DUF5753"/>
</dbReference>
<protein>
    <submittedName>
        <fullName evidence="2">Helix-turn-helix domain-containing protein</fullName>
    </submittedName>
</protein>
<dbReference type="Pfam" id="PF19054">
    <property type="entry name" value="DUF5753"/>
    <property type="match status" value="1"/>
</dbReference>
<evidence type="ECO:0000259" key="1">
    <source>
        <dbReference type="PROSITE" id="PS50943"/>
    </source>
</evidence>
<dbReference type="InterPro" id="IPR010982">
    <property type="entry name" value="Lambda_DNA-bd_dom_sf"/>
</dbReference>
<dbReference type="CDD" id="cd00093">
    <property type="entry name" value="HTH_XRE"/>
    <property type="match status" value="1"/>
</dbReference>
<dbReference type="RefSeq" id="WP_375063130.1">
    <property type="nucleotide sequence ID" value="NZ_JBHGBT010000009.1"/>
</dbReference>